<protein>
    <submittedName>
        <fullName evidence="1">Uncharacterized protein</fullName>
    </submittedName>
</protein>
<gene>
    <name evidence="1" type="ORF">METZ01_LOCUS409292</name>
</gene>
<dbReference type="AlphaFoldDB" id="A0A382WEB4"/>
<name>A0A382WEB4_9ZZZZ</name>
<organism evidence="1">
    <name type="scientific">marine metagenome</name>
    <dbReference type="NCBI Taxonomy" id="408172"/>
    <lineage>
        <taxon>unclassified sequences</taxon>
        <taxon>metagenomes</taxon>
        <taxon>ecological metagenomes</taxon>
    </lineage>
</organism>
<sequence length="27" mass="2968">IISGHFPKPGFGEIIQVGPTRSYRPIT</sequence>
<accession>A0A382WEB4</accession>
<proteinExistence type="predicted"/>
<evidence type="ECO:0000313" key="1">
    <source>
        <dbReference type="EMBL" id="SVD56438.1"/>
    </source>
</evidence>
<dbReference type="EMBL" id="UINC01158738">
    <property type="protein sequence ID" value="SVD56438.1"/>
    <property type="molecule type" value="Genomic_DNA"/>
</dbReference>
<feature type="non-terminal residue" evidence="1">
    <location>
        <position position="1"/>
    </location>
</feature>
<reference evidence="1" key="1">
    <citation type="submission" date="2018-05" db="EMBL/GenBank/DDBJ databases">
        <authorList>
            <person name="Lanie J.A."/>
            <person name="Ng W.-L."/>
            <person name="Kazmierczak K.M."/>
            <person name="Andrzejewski T.M."/>
            <person name="Davidsen T.M."/>
            <person name="Wayne K.J."/>
            <person name="Tettelin H."/>
            <person name="Glass J.I."/>
            <person name="Rusch D."/>
            <person name="Podicherti R."/>
            <person name="Tsui H.-C.T."/>
            <person name="Winkler M.E."/>
        </authorList>
    </citation>
    <scope>NUCLEOTIDE SEQUENCE</scope>
</reference>